<sequence length="42" mass="4389">MGGCHAAGKRQRAITREQALAALADGIRACIHCRPDTELGGL</sequence>
<comment type="caution">
    <text evidence="1">The sequence shown here is derived from an EMBL/GenBank/DDBJ whole genome shotgun (WGS) entry which is preliminary data.</text>
</comment>
<organism evidence="1 2">
    <name type="scientific">Streptomyces sp. 900116325</name>
    <dbReference type="NCBI Taxonomy" id="3154295"/>
    <lineage>
        <taxon>Bacteria</taxon>
        <taxon>Bacillati</taxon>
        <taxon>Actinomycetota</taxon>
        <taxon>Actinomycetes</taxon>
        <taxon>Kitasatosporales</taxon>
        <taxon>Streptomycetaceae</taxon>
        <taxon>Streptomyces</taxon>
    </lineage>
</organism>
<dbReference type="EMBL" id="JBEXIP010000017">
    <property type="protein sequence ID" value="MET8435377.1"/>
    <property type="molecule type" value="Genomic_DNA"/>
</dbReference>
<proteinExistence type="predicted"/>
<gene>
    <name evidence="1" type="ORF">ABZV61_21835</name>
</gene>
<keyword evidence="2" id="KW-1185">Reference proteome</keyword>
<dbReference type="InterPro" id="IPR046200">
    <property type="entry name" value="DUF6233"/>
</dbReference>
<dbReference type="Pfam" id="PF19746">
    <property type="entry name" value="DUF6233"/>
    <property type="match status" value="1"/>
</dbReference>
<evidence type="ECO:0000313" key="1">
    <source>
        <dbReference type="EMBL" id="MET8435377.1"/>
    </source>
</evidence>
<dbReference type="RefSeq" id="WP_356710699.1">
    <property type="nucleotide sequence ID" value="NZ_JBEXIP010000017.1"/>
</dbReference>
<protein>
    <submittedName>
        <fullName evidence="1">DUF6233 domain-containing protein</fullName>
    </submittedName>
</protein>
<accession>A0ABV2UBZ8</accession>
<dbReference type="Proteomes" id="UP001550044">
    <property type="component" value="Unassembled WGS sequence"/>
</dbReference>
<name>A0ABV2UBZ8_9ACTN</name>
<reference evidence="1 2" key="1">
    <citation type="submission" date="2024-06" db="EMBL/GenBank/DDBJ databases">
        <title>The Natural Products Discovery Center: Release of the First 8490 Sequenced Strains for Exploring Actinobacteria Biosynthetic Diversity.</title>
        <authorList>
            <person name="Kalkreuter E."/>
            <person name="Kautsar S.A."/>
            <person name="Yang D."/>
            <person name="Bader C.D."/>
            <person name="Teijaro C.N."/>
            <person name="Fluegel L."/>
            <person name="Davis C.M."/>
            <person name="Simpson J.R."/>
            <person name="Lauterbach L."/>
            <person name="Steele A.D."/>
            <person name="Gui C."/>
            <person name="Meng S."/>
            <person name="Li G."/>
            <person name="Viehrig K."/>
            <person name="Ye F."/>
            <person name="Su P."/>
            <person name="Kiefer A.F."/>
            <person name="Nichols A."/>
            <person name="Cepeda A.J."/>
            <person name="Yan W."/>
            <person name="Fan B."/>
            <person name="Jiang Y."/>
            <person name="Adhikari A."/>
            <person name="Zheng C.-J."/>
            <person name="Schuster L."/>
            <person name="Cowan T.M."/>
            <person name="Smanski M.J."/>
            <person name="Chevrette M.G."/>
            <person name="De Carvalho L.P.S."/>
            <person name="Shen B."/>
        </authorList>
    </citation>
    <scope>NUCLEOTIDE SEQUENCE [LARGE SCALE GENOMIC DNA]</scope>
    <source>
        <strain evidence="1 2">NPDC005137</strain>
    </source>
</reference>
<evidence type="ECO:0000313" key="2">
    <source>
        <dbReference type="Proteomes" id="UP001550044"/>
    </source>
</evidence>